<dbReference type="OrthoDB" id="864024at2"/>
<organism evidence="1 2">
    <name type="scientific">Epilithonimonas lactis</name>
    <dbReference type="NCBI Taxonomy" id="421072"/>
    <lineage>
        <taxon>Bacteria</taxon>
        <taxon>Pseudomonadati</taxon>
        <taxon>Bacteroidota</taxon>
        <taxon>Flavobacteriia</taxon>
        <taxon>Flavobacteriales</taxon>
        <taxon>Weeksellaceae</taxon>
        <taxon>Chryseobacterium group</taxon>
        <taxon>Epilithonimonas</taxon>
    </lineage>
</organism>
<accession>A0A085BF76</accession>
<gene>
    <name evidence="1" type="ORF">IO89_12975</name>
</gene>
<evidence type="ECO:0000313" key="1">
    <source>
        <dbReference type="EMBL" id="KFC21121.1"/>
    </source>
</evidence>
<dbReference type="RefSeq" id="WP_034976857.1">
    <property type="nucleotide sequence ID" value="NZ_FOFI01000001.1"/>
</dbReference>
<evidence type="ECO:0000313" key="2">
    <source>
        <dbReference type="Proteomes" id="UP000028623"/>
    </source>
</evidence>
<protein>
    <submittedName>
        <fullName evidence="1">Uncharacterized protein</fullName>
    </submittedName>
</protein>
<dbReference type="Proteomes" id="UP000028623">
    <property type="component" value="Unassembled WGS sequence"/>
</dbReference>
<dbReference type="EMBL" id="JPLY01000004">
    <property type="protein sequence ID" value="KFC21121.1"/>
    <property type="molecule type" value="Genomic_DNA"/>
</dbReference>
<proteinExistence type="predicted"/>
<keyword evidence="2" id="KW-1185">Reference proteome</keyword>
<dbReference type="AlphaFoldDB" id="A0A085BF76"/>
<sequence>MNREITVVNQLRKNIEKQFGKDIKTATDCDNLVSVILRDCKTNISSQTLRRFFGLIKTTTGSSQFTLDLLSQFCGYSNLKAFRDACNNQELEQFFGNSENTGHHYWDRSEQLCKQIIKSPELLVSTHHRLMSFPMARKYFMENHPLRDLLGSVYTQYFSAYLKYNTSNEAKIFAYGFLFQSSFLLQNTEMMDLYYKKVRETELSDEVHVIPAGLKYGVQLLYADSAGNDHLFEKYFAEMKKTRLLYRKASQKSVCSFESTVLESLIFTNRTKEMKFLIDNNTFQVSNDKDYIPSKRKETHDEVWKILCAVAYQKMGDKKNTERFLNQINVKNLGTGWEKYYSLLYYSVYFHSAQLDQKIECISKFKILIDETYFSYYQKYLIEFSKELEPFVVGGNNVQA</sequence>
<comment type="caution">
    <text evidence="1">The sequence shown here is derived from an EMBL/GenBank/DDBJ whole genome shotgun (WGS) entry which is preliminary data.</text>
</comment>
<name>A0A085BF76_9FLAO</name>
<dbReference type="eggNOG" id="ENOG5032T8P">
    <property type="taxonomic scope" value="Bacteria"/>
</dbReference>
<reference evidence="1 2" key="1">
    <citation type="submission" date="2014-07" db="EMBL/GenBank/DDBJ databases">
        <title>Epilithonimonas lactis LMG 22401 Genome.</title>
        <authorList>
            <person name="Pipes S.E."/>
            <person name="Stropko S.J."/>
        </authorList>
    </citation>
    <scope>NUCLEOTIDE SEQUENCE [LARGE SCALE GENOMIC DNA]</scope>
    <source>
        <strain evidence="1 2">LMG 24401</strain>
    </source>
</reference>